<keyword evidence="4" id="KW-1185">Reference proteome</keyword>
<evidence type="ECO:0000313" key="3">
    <source>
        <dbReference type="EMBL" id="UPK69844.1"/>
    </source>
</evidence>
<dbReference type="InterPro" id="IPR046111">
    <property type="entry name" value="DUF6048"/>
</dbReference>
<reference evidence="3 4" key="1">
    <citation type="submission" date="2022-04" db="EMBL/GenBank/DDBJ databases">
        <title>The arsenic-methylating capacity of Chitinophaga filiformis YT5 during chitin decomposition.</title>
        <authorList>
            <person name="Chen G."/>
            <person name="Liang Y."/>
        </authorList>
    </citation>
    <scope>NUCLEOTIDE SEQUENCE [LARGE SCALE GENOMIC DNA]</scope>
    <source>
        <strain evidence="3 4">YT5</strain>
    </source>
</reference>
<feature type="compositionally biased region" description="Polar residues" evidence="1">
    <location>
        <begin position="62"/>
        <end position="76"/>
    </location>
</feature>
<evidence type="ECO:0000256" key="1">
    <source>
        <dbReference type="SAM" id="MobiDB-lite"/>
    </source>
</evidence>
<feature type="chain" id="PRO_5047115068" evidence="2">
    <location>
        <begin position="24"/>
        <end position="312"/>
    </location>
</feature>
<protein>
    <submittedName>
        <fullName evidence="3">DUF6048 family protein</fullName>
    </submittedName>
</protein>
<feature type="signal peptide" evidence="2">
    <location>
        <begin position="1"/>
        <end position="23"/>
    </location>
</feature>
<gene>
    <name evidence="3" type="ORF">MYF79_00895</name>
</gene>
<evidence type="ECO:0000313" key="4">
    <source>
        <dbReference type="Proteomes" id="UP000830198"/>
    </source>
</evidence>
<evidence type="ECO:0000256" key="2">
    <source>
        <dbReference type="SAM" id="SignalP"/>
    </source>
</evidence>
<proteinExistence type="predicted"/>
<dbReference type="RefSeq" id="WP_247812110.1">
    <property type="nucleotide sequence ID" value="NZ_CP095855.1"/>
</dbReference>
<feature type="region of interest" description="Disordered" evidence="1">
    <location>
        <begin position="27"/>
        <end position="91"/>
    </location>
</feature>
<sequence length="312" mass="34474">MIRTFLYSLSISLAGLLTQAVQAQVKPAGDTSIRKTAADTSAKATQRPATTAPSGKAVDTSGPKTAQRPQATTPTSGRAVDSTGRKTVQRTAAIAPPKKPDSVYYVPGGLRLGIDISRFALHFFQPYRTDVAVQADLRLNKKLYGAFEVGYNRTSHSDTNYTYKGNGVYATAGIDYDFLKKKDPADKNMVYGGIHYGFARNGYEAPAFNIHNQYWESETPGSFPKTNMTAHWIELTFGMRVEALPNFFLGWAVREKIMLSNNAIDGFDPIIIPGFGSGSKSSQFDMTYTVSYYLPLYKLKIRESREPKKKND</sequence>
<name>A0ABY4I183_CHIFI</name>
<keyword evidence="2" id="KW-0732">Signal</keyword>
<dbReference type="Proteomes" id="UP000830198">
    <property type="component" value="Chromosome"/>
</dbReference>
<feature type="compositionally biased region" description="Polar residues" evidence="1">
    <location>
        <begin position="38"/>
        <end position="53"/>
    </location>
</feature>
<organism evidence="3 4">
    <name type="scientific">Chitinophaga filiformis</name>
    <name type="common">Myxococcus filiformis</name>
    <name type="synonym">Flexibacter filiformis</name>
    <dbReference type="NCBI Taxonomy" id="104663"/>
    <lineage>
        <taxon>Bacteria</taxon>
        <taxon>Pseudomonadati</taxon>
        <taxon>Bacteroidota</taxon>
        <taxon>Chitinophagia</taxon>
        <taxon>Chitinophagales</taxon>
        <taxon>Chitinophagaceae</taxon>
        <taxon>Chitinophaga</taxon>
    </lineage>
</organism>
<accession>A0ABY4I183</accession>
<dbReference type="EMBL" id="CP095855">
    <property type="protein sequence ID" value="UPK69844.1"/>
    <property type="molecule type" value="Genomic_DNA"/>
</dbReference>
<dbReference type="Pfam" id="PF19515">
    <property type="entry name" value="DUF6048"/>
    <property type="match status" value="1"/>
</dbReference>